<dbReference type="EMBL" id="BCMS01000001">
    <property type="protein sequence ID" value="GAQ20780.1"/>
    <property type="molecule type" value="Genomic_DNA"/>
</dbReference>
<name>A0A100HJX9_9DEIO</name>
<sequence length="63" mass="6693">MTPPLVSAMIARARRRSLLALLFILTLLVGICLGLKILELQQVAESAVNGVIALALAVRAVKL</sequence>
<dbReference type="RefSeq" id="WP_058975455.1">
    <property type="nucleotide sequence ID" value="NZ_BCMS01000001.1"/>
</dbReference>
<evidence type="ECO:0000313" key="2">
    <source>
        <dbReference type="Proteomes" id="UP000056209"/>
    </source>
</evidence>
<organism evidence="1 2">
    <name type="scientific">Deinococcus grandis</name>
    <dbReference type="NCBI Taxonomy" id="57498"/>
    <lineage>
        <taxon>Bacteria</taxon>
        <taxon>Thermotogati</taxon>
        <taxon>Deinococcota</taxon>
        <taxon>Deinococci</taxon>
        <taxon>Deinococcales</taxon>
        <taxon>Deinococcaceae</taxon>
        <taxon>Deinococcus</taxon>
    </lineage>
</organism>
<dbReference type="Proteomes" id="UP000056209">
    <property type="component" value="Unassembled WGS sequence"/>
</dbReference>
<keyword evidence="2" id="KW-1185">Reference proteome</keyword>
<accession>A0A100HJX9</accession>
<dbReference type="AlphaFoldDB" id="A0A100HJX9"/>
<comment type="caution">
    <text evidence="1">The sequence shown here is derived from an EMBL/GenBank/DDBJ whole genome shotgun (WGS) entry which is preliminary data.</text>
</comment>
<evidence type="ECO:0000313" key="1">
    <source>
        <dbReference type="EMBL" id="GAQ20780.1"/>
    </source>
</evidence>
<gene>
    <name evidence="1" type="ORF">DEIGR_100807</name>
</gene>
<protein>
    <submittedName>
        <fullName evidence="1">Uncharacterized protein</fullName>
    </submittedName>
</protein>
<proteinExistence type="predicted"/>
<reference evidence="2" key="1">
    <citation type="submission" date="2015-11" db="EMBL/GenBank/DDBJ databases">
        <title>Draft Genome Sequence of the Radioresistant Bacterium Deinococcus grandis, Isolated from Freshwater Fish in Japan.</title>
        <authorList>
            <person name="Satoh K."/>
            <person name="Onodera T."/>
            <person name="Omoso K."/>
            <person name="Takeda-Yano K."/>
            <person name="Katayama T."/>
            <person name="Oono Y."/>
            <person name="Narumi I."/>
        </authorList>
    </citation>
    <scope>NUCLEOTIDE SEQUENCE [LARGE SCALE GENOMIC DNA]</scope>
    <source>
        <strain evidence="2">ATCC 43672</strain>
    </source>
</reference>